<evidence type="ECO:0000256" key="1">
    <source>
        <dbReference type="SAM" id="MobiDB-lite"/>
    </source>
</evidence>
<feature type="transmembrane region" description="Helical" evidence="2">
    <location>
        <begin position="79"/>
        <end position="99"/>
    </location>
</feature>
<feature type="region of interest" description="Disordered" evidence="1">
    <location>
        <begin position="1"/>
        <end position="24"/>
    </location>
</feature>
<dbReference type="Proteomes" id="UP000189670">
    <property type="component" value="Unassembled WGS sequence"/>
</dbReference>
<feature type="compositionally biased region" description="Polar residues" evidence="1">
    <location>
        <begin position="1"/>
        <end position="10"/>
    </location>
</feature>
<evidence type="ECO:0000256" key="2">
    <source>
        <dbReference type="SAM" id="Phobius"/>
    </source>
</evidence>
<proteinExistence type="predicted"/>
<dbReference type="AlphaFoldDB" id="A0A1V1PC05"/>
<keyword evidence="2" id="KW-0472">Membrane</keyword>
<comment type="caution">
    <text evidence="3">The sequence shown here is derived from an EMBL/GenBank/DDBJ whole genome shotgun (WGS) entry which is preliminary data.</text>
</comment>
<protein>
    <submittedName>
        <fullName evidence="3">Uncharacterized protein</fullName>
    </submittedName>
</protein>
<feature type="transmembrane region" description="Helical" evidence="2">
    <location>
        <begin position="127"/>
        <end position="147"/>
    </location>
</feature>
<organism evidence="3 4">
    <name type="scientific">Candidatus Magnetoglobus multicellularis str. Araruama</name>
    <dbReference type="NCBI Taxonomy" id="890399"/>
    <lineage>
        <taxon>Bacteria</taxon>
        <taxon>Pseudomonadati</taxon>
        <taxon>Thermodesulfobacteriota</taxon>
        <taxon>Desulfobacteria</taxon>
        <taxon>Desulfobacterales</taxon>
        <taxon>Desulfobacteraceae</taxon>
        <taxon>Candidatus Magnetoglobus</taxon>
    </lineage>
</organism>
<accession>A0A1V1PC05</accession>
<feature type="transmembrane region" description="Helical" evidence="2">
    <location>
        <begin position="48"/>
        <end position="67"/>
    </location>
</feature>
<dbReference type="EMBL" id="ATBP01000162">
    <property type="protein sequence ID" value="ETR72316.1"/>
    <property type="molecule type" value="Genomic_DNA"/>
</dbReference>
<name>A0A1V1PC05_9BACT</name>
<evidence type="ECO:0000313" key="3">
    <source>
        <dbReference type="EMBL" id="ETR72316.1"/>
    </source>
</evidence>
<sequence length="148" mass="17140">MENTTNTNHQSPKKQIARQGKMSPPEIESWMTYSWETKQQTPARLEDAAKYLAVMMTVAITLFLDGIGKNAVLTTSSWWIKSIPLLWCLSLILSFLVLYPKKYRFHASSAESIQEMTEKIIQWKQRIFFAASLCFLVGMVLLIWMFIL</sequence>
<evidence type="ECO:0000313" key="4">
    <source>
        <dbReference type="Proteomes" id="UP000189670"/>
    </source>
</evidence>
<gene>
    <name evidence="3" type="ORF">OMM_07584</name>
</gene>
<reference evidence="4" key="1">
    <citation type="submission" date="2012-11" db="EMBL/GenBank/DDBJ databases">
        <authorList>
            <person name="Lucero-Rivera Y.E."/>
            <person name="Tovar-Ramirez D."/>
        </authorList>
    </citation>
    <scope>NUCLEOTIDE SEQUENCE [LARGE SCALE GENOMIC DNA]</scope>
    <source>
        <strain evidence="4">Araruama</strain>
    </source>
</reference>
<keyword evidence="2" id="KW-1133">Transmembrane helix</keyword>
<keyword evidence="2" id="KW-0812">Transmembrane</keyword>